<evidence type="ECO:0000259" key="3">
    <source>
        <dbReference type="PROSITE" id="PS50930"/>
    </source>
</evidence>
<dbReference type="PANTHER" id="PTHR37299">
    <property type="entry name" value="TRANSCRIPTIONAL REGULATOR-RELATED"/>
    <property type="match status" value="1"/>
</dbReference>
<dbReference type="FunFam" id="3.40.50.2300:FF:000361">
    <property type="entry name" value="Two-component system response regulator"/>
    <property type="match status" value="1"/>
</dbReference>
<evidence type="ECO:0000259" key="2">
    <source>
        <dbReference type="PROSITE" id="PS50110"/>
    </source>
</evidence>
<dbReference type="SUPFAM" id="SSF52172">
    <property type="entry name" value="CheY-like"/>
    <property type="match status" value="1"/>
</dbReference>
<comment type="caution">
    <text evidence="4">The sequence shown here is derived from an EMBL/GenBank/DDBJ whole genome shotgun (WGS) entry which is preliminary data.</text>
</comment>
<proteinExistence type="predicted"/>
<gene>
    <name evidence="4" type="ORF">C8N46_101716</name>
</gene>
<dbReference type="Pfam" id="PF00072">
    <property type="entry name" value="Response_reg"/>
    <property type="match status" value="1"/>
</dbReference>
<organism evidence="4 5">
    <name type="scientific">Kordia periserrulae</name>
    <dbReference type="NCBI Taxonomy" id="701523"/>
    <lineage>
        <taxon>Bacteria</taxon>
        <taxon>Pseudomonadati</taxon>
        <taxon>Bacteroidota</taxon>
        <taxon>Flavobacteriia</taxon>
        <taxon>Flavobacteriales</taxon>
        <taxon>Flavobacteriaceae</taxon>
        <taxon>Kordia</taxon>
    </lineage>
</organism>
<dbReference type="Pfam" id="PF04397">
    <property type="entry name" value="LytTR"/>
    <property type="match status" value="1"/>
</dbReference>
<keyword evidence="5" id="KW-1185">Reference proteome</keyword>
<protein>
    <submittedName>
        <fullName evidence="4">LytTR family two component transcriptional regulator</fullName>
    </submittedName>
</protein>
<dbReference type="PROSITE" id="PS50930">
    <property type="entry name" value="HTH_LYTTR"/>
    <property type="match status" value="1"/>
</dbReference>
<dbReference type="Proteomes" id="UP000244090">
    <property type="component" value="Unassembled WGS sequence"/>
</dbReference>
<dbReference type="GO" id="GO:0000156">
    <property type="term" value="F:phosphorelay response regulator activity"/>
    <property type="evidence" value="ECO:0007669"/>
    <property type="project" value="InterPro"/>
</dbReference>
<keyword evidence="1" id="KW-0597">Phosphoprotein</keyword>
<dbReference type="SMART" id="SM00448">
    <property type="entry name" value="REC"/>
    <property type="match status" value="1"/>
</dbReference>
<feature type="modified residue" description="4-aspartylphosphate" evidence="1">
    <location>
        <position position="55"/>
    </location>
</feature>
<evidence type="ECO:0000313" key="5">
    <source>
        <dbReference type="Proteomes" id="UP000244090"/>
    </source>
</evidence>
<sequence>MNILIIEDEFRAANQLQNMLQKCGFSYNLLDTIDTVEDAVQWFQTNPLPDLVFMDIQLADGLSFEIFQKVEVDAPIIFTTAFDQYAIQAFKVNSVDYLLKPIQQEDLQKALDKFNKSNQSQHIEASVLKQLLTSIQSQTELKNTKQRQGLLVKEGAGFVQINIADLCYMYSEDSVTFGVTETKRYVIDETIDQLFSTLNHEDFYKINRGQIVAKRAILKIHPYFNHRVKLSMQNERNQEFIVSRQKTSDFKAWLNW</sequence>
<evidence type="ECO:0000256" key="1">
    <source>
        <dbReference type="PROSITE-ProRule" id="PRU00169"/>
    </source>
</evidence>
<reference evidence="4 5" key="1">
    <citation type="submission" date="2018-04" db="EMBL/GenBank/DDBJ databases">
        <title>Genomic Encyclopedia of Archaeal and Bacterial Type Strains, Phase II (KMG-II): from individual species to whole genera.</title>
        <authorList>
            <person name="Goeker M."/>
        </authorList>
    </citation>
    <scope>NUCLEOTIDE SEQUENCE [LARGE SCALE GENOMIC DNA]</scope>
    <source>
        <strain evidence="4 5">DSM 25731</strain>
    </source>
</reference>
<evidence type="ECO:0000313" key="4">
    <source>
        <dbReference type="EMBL" id="PTX64106.1"/>
    </source>
</evidence>
<dbReference type="Gene3D" id="2.40.50.1020">
    <property type="entry name" value="LytTr DNA-binding domain"/>
    <property type="match status" value="1"/>
</dbReference>
<dbReference type="InterPro" id="IPR046947">
    <property type="entry name" value="LytR-like"/>
</dbReference>
<dbReference type="InterPro" id="IPR011006">
    <property type="entry name" value="CheY-like_superfamily"/>
</dbReference>
<dbReference type="AlphaFoldDB" id="A0A2T6C745"/>
<dbReference type="InterPro" id="IPR007492">
    <property type="entry name" value="LytTR_DNA-bd_dom"/>
</dbReference>
<feature type="domain" description="HTH LytTR-type" evidence="3">
    <location>
        <begin position="150"/>
        <end position="256"/>
    </location>
</feature>
<dbReference type="EMBL" id="QBKT01000001">
    <property type="protein sequence ID" value="PTX64106.1"/>
    <property type="molecule type" value="Genomic_DNA"/>
</dbReference>
<feature type="domain" description="Response regulatory" evidence="2">
    <location>
        <begin position="2"/>
        <end position="115"/>
    </location>
</feature>
<dbReference type="GO" id="GO:0003677">
    <property type="term" value="F:DNA binding"/>
    <property type="evidence" value="ECO:0007669"/>
    <property type="project" value="InterPro"/>
</dbReference>
<dbReference type="OrthoDB" id="2168082at2"/>
<dbReference type="PANTHER" id="PTHR37299:SF1">
    <property type="entry name" value="STAGE 0 SPORULATION PROTEIN A HOMOLOG"/>
    <property type="match status" value="1"/>
</dbReference>
<dbReference type="RefSeq" id="WP_108113449.1">
    <property type="nucleotide sequence ID" value="NZ_QBKT01000001.1"/>
</dbReference>
<dbReference type="PROSITE" id="PS50110">
    <property type="entry name" value="RESPONSE_REGULATORY"/>
    <property type="match status" value="1"/>
</dbReference>
<dbReference type="Gene3D" id="3.40.50.2300">
    <property type="match status" value="1"/>
</dbReference>
<dbReference type="SMART" id="SM00850">
    <property type="entry name" value="LytTR"/>
    <property type="match status" value="1"/>
</dbReference>
<dbReference type="InterPro" id="IPR001789">
    <property type="entry name" value="Sig_transdc_resp-reg_receiver"/>
</dbReference>
<accession>A0A2T6C745</accession>
<name>A0A2T6C745_9FLAO</name>